<feature type="region of interest" description="Disordered" evidence="1">
    <location>
        <begin position="146"/>
        <end position="170"/>
    </location>
</feature>
<dbReference type="PANTHER" id="PTHR12783">
    <property type="entry name" value="RALA BINDING PROTEIN 1 RALBP1"/>
    <property type="match status" value="1"/>
</dbReference>
<feature type="domain" description="Rho-GAP" evidence="2">
    <location>
        <begin position="375"/>
        <end position="593"/>
    </location>
</feature>
<dbReference type="GO" id="GO:0007264">
    <property type="term" value="P:small GTPase-mediated signal transduction"/>
    <property type="evidence" value="ECO:0007669"/>
    <property type="project" value="InterPro"/>
</dbReference>
<reference evidence="3" key="1">
    <citation type="submission" date="2023-06" db="EMBL/GenBank/DDBJ databases">
        <title>Genome-scale phylogeny and comparative genomics of the fungal order Sordariales.</title>
        <authorList>
            <consortium name="Lawrence Berkeley National Laboratory"/>
            <person name="Hensen N."/>
            <person name="Bonometti L."/>
            <person name="Westerberg I."/>
            <person name="Brannstrom I.O."/>
            <person name="Guillou S."/>
            <person name="Cros-Aarteil S."/>
            <person name="Calhoun S."/>
            <person name="Haridas S."/>
            <person name="Kuo A."/>
            <person name="Mondo S."/>
            <person name="Pangilinan J."/>
            <person name="Riley R."/>
            <person name="Labutti K."/>
            <person name="Andreopoulos B."/>
            <person name="Lipzen A."/>
            <person name="Chen C."/>
            <person name="Yanf M."/>
            <person name="Daum C."/>
            <person name="Ng V."/>
            <person name="Clum A."/>
            <person name="Steindorff A."/>
            <person name="Ohm R."/>
            <person name="Martin F."/>
            <person name="Silar P."/>
            <person name="Natvig D."/>
            <person name="Lalanne C."/>
            <person name="Gautier V."/>
            <person name="Ament-Velasquez S.L."/>
            <person name="Kruys A."/>
            <person name="Hutchinson M.I."/>
            <person name="Powell A.J."/>
            <person name="Barry K."/>
            <person name="Miller A.N."/>
            <person name="Grigoriev I.V."/>
            <person name="Debuchy R."/>
            <person name="Gladieux P."/>
            <person name="Thoren M.H."/>
            <person name="Johannesson H."/>
        </authorList>
    </citation>
    <scope>NUCLEOTIDE SEQUENCE</scope>
    <source>
        <strain evidence="3">PSN4</strain>
    </source>
</reference>
<proteinExistence type="predicted"/>
<dbReference type="Pfam" id="PF00620">
    <property type="entry name" value="RhoGAP"/>
    <property type="match status" value="1"/>
</dbReference>
<dbReference type="GO" id="GO:0031267">
    <property type="term" value="F:small GTPase binding"/>
    <property type="evidence" value="ECO:0007669"/>
    <property type="project" value="InterPro"/>
</dbReference>
<protein>
    <recommendedName>
        <fullName evidence="2">Rho-GAP domain-containing protein</fullName>
    </recommendedName>
</protein>
<feature type="region of interest" description="Disordered" evidence="1">
    <location>
        <begin position="84"/>
        <end position="108"/>
    </location>
</feature>
<evidence type="ECO:0000313" key="4">
    <source>
        <dbReference type="Proteomes" id="UP001239445"/>
    </source>
</evidence>
<dbReference type="InterPro" id="IPR039767">
    <property type="entry name" value="RALBP1"/>
</dbReference>
<dbReference type="SUPFAM" id="SSF48350">
    <property type="entry name" value="GTPase activation domain, GAP"/>
    <property type="match status" value="1"/>
</dbReference>
<dbReference type="PROSITE" id="PS50238">
    <property type="entry name" value="RHOGAP"/>
    <property type="match status" value="1"/>
</dbReference>
<dbReference type="InterPro" id="IPR008936">
    <property type="entry name" value="Rho_GTPase_activation_prot"/>
</dbReference>
<dbReference type="SMART" id="SM00324">
    <property type="entry name" value="RhoGAP"/>
    <property type="match status" value="1"/>
</dbReference>
<organism evidence="3 4">
    <name type="scientific">Echria macrotheca</name>
    <dbReference type="NCBI Taxonomy" id="438768"/>
    <lineage>
        <taxon>Eukaryota</taxon>
        <taxon>Fungi</taxon>
        <taxon>Dikarya</taxon>
        <taxon>Ascomycota</taxon>
        <taxon>Pezizomycotina</taxon>
        <taxon>Sordariomycetes</taxon>
        <taxon>Sordariomycetidae</taxon>
        <taxon>Sordariales</taxon>
        <taxon>Schizotheciaceae</taxon>
        <taxon>Echria</taxon>
    </lineage>
</organism>
<dbReference type="GO" id="GO:0005096">
    <property type="term" value="F:GTPase activator activity"/>
    <property type="evidence" value="ECO:0007669"/>
    <property type="project" value="InterPro"/>
</dbReference>
<dbReference type="PANTHER" id="PTHR12783:SF5">
    <property type="entry name" value="RALA-BINDING PROTEIN 1"/>
    <property type="match status" value="1"/>
</dbReference>
<evidence type="ECO:0000259" key="2">
    <source>
        <dbReference type="PROSITE" id="PS50238"/>
    </source>
</evidence>
<feature type="region of interest" description="Disordered" evidence="1">
    <location>
        <begin position="237"/>
        <end position="298"/>
    </location>
</feature>
<dbReference type="AlphaFoldDB" id="A0AAJ0BL20"/>
<feature type="region of interest" description="Disordered" evidence="1">
    <location>
        <begin position="321"/>
        <end position="348"/>
    </location>
</feature>
<dbReference type="EMBL" id="MU839828">
    <property type="protein sequence ID" value="KAK1758827.1"/>
    <property type="molecule type" value="Genomic_DNA"/>
</dbReference>
<feature type="compositionally biased region" description="Low complexity" evidence="1">
    <location>
        <begin position="238"/>
        <end position="274"/>
    </location>
</feature>
<dbReference type="Proteomes" id="UP001239445">
    <property type="component" value="Unassembled WGS sequence"/>
</dbReference>
<evidence type="ECO:0000256" key="1">
    <source>
        <dbReference type="SAM" id="MobiDB-lite"/>
    </source>
</evidence>
<comment type="caution">
    <text evidence="3">The sequence shown here is derived from an EMBL/GenBank/DDBJ whole genome shotgun (WGS) entry which is preliminary data.</text>
</comment>
<dbReference type="InterPro" id="IPR000198">
    <property type="entry name" value="RhoGAP_dom"/>
</dbReference>
<evidence type="ECO:0000313" key="3">
    <source>
        <dbReference type="EMBL" id="KAK1758827.1"/>
    </source>
</evidence>
<gene>
    <name evidence="3" type="ORF">QBC47DRAFT_96227</name>
</gene>
<sequence>MVNPPEGFTPSVAAAAQLRVAGGIPLDDGAANNTEQHVIRPEALAARLSEADFGLKKGYMRVLMQFADDSDTAMATWNDDIDAESVRSSGEHERQRHGLLQEPSVTSTTPVGVTRVTSANDGLGLAAGIQVSSRISRVPYTWQPGETLDLQDGASAPNLATESSPPDLDPQMLDDVFQPLNLVGSDDLSLQLPGLRPPVDQPDTNMTTMSMTLAPVKEEETNSIGITISNFDSFEELGSASSSSGRPHHPSISMGRPSTSTTHSSSSMSTGSSTDGTRNLVGGSSPRRPASIFSRFRKGGGLAADEQRDFLERRSLTPHELVTRLPRRESESDRPLPPLPPSEFGDDLVETSPGVITISRDKGKPVFGIDLDESIKLAPMRIRISHRGSSTSHRSFPLSVYKCCEFIQKSGNADPRVFSSPGDAYNVSQLQDVFNTPPYGEGFDFNAPENRHYSLYDAGRLILLYLQALPKPLVSPSVVKGWVMLARQEGAIEPPAPRPIESGLDFWAEALNRLPVANRNLTKHLLTLFAESVTSRNGKGQRDIGEADARNLAAAVSRAFFHLDDGGGAKGNTKNVHATLALAFLIRKRGDYLRSLGGREDGAFLPSTREMMEWKG</sequence>
<dbReference type="Gene3D" id="1.10.555.10">
    <property type="entry name" value="Rho GTPase activation protein"/>
    <property type="match status" value="1"/>
</dbReference>
<accession>A0AAJ0BL20</accession>
<keyword evidence="4" id="KW-1185">Reference proteome</keyword>
<name>A0AAJ0BL20_9PEZI</name>